<dbReference type="Gramene" id="TVT99218">
    <property type="protein sequence ID" value="TVT99218"/>
    <property type="gene ID" value="EJB05_55433"/>
</dbReference>
<sequence>MRLLVAAALLLLLVTLAAQEGVVPAAAQDAAVKGVVPATEEIPANMRAKKAAVLAAEVGQLRARSPAWFECSVAVGLEITSRIDDCLTNRLIAFLFLFLLPCLPPIFLLQLQGWFPPGKQGASMAVVLDSSVFPVMPAQCLL</sequence>
<proteinExistence type="predicted"/>
<evidence type="ECO:0000256" key="2">
    <source>
        <dbReference type="SAM" id="SignalP"/>
    </source>
</evidence>
<keyword evidence="1" id="KW-1133">Transmembrane helix</keyword>
<feature type="non-terminal residue" evidence="3">
    <location>
        <position position="1"/>
    </location>
</feature>
<accession>A0A5J9SJQ6</accession>
<dbReference type="EMBL" id="RWGY01000742">
    <property type="protein sequence ID" value="TVT99218.1"/>
    <property type="molecule type" value="Genomic_DNA"/>
</dbReference>
<keyword evidence="4" id="KW-1185">Reference proteome</keyword>
<gene>
    <name evidence="3" type="ORF">EJB05_55433</name>
</gene>
<evidence type="ECO:0000256" key="1">
    <source>
        <dbReference type="SAM" id="Phobius"/>
    </source>
</evidence>
<evidence type="ECO:0000313" key="4">
    <source>
        <dbReference type="Proteomes" id="UP000324897"/>
    </source>
</evidence>
<dbReference type="AlphaFoldDB" id="A0A5J9SJQ6"/>
<keyword evidence="2" id="KW-0732">Signal</keyword>
<feature type="chain" id="PRO_5023930556" evidence="2">
    <location>
        <begin position="20"/>
        <end position="142"/>
    </location>
</feature>
<feature type="signal peptide" evidence="2">
    <location>
        <begin position="1"/>
        <end position="19"/>
    </location>
</feature>
<reference evidence="3 4" key="1">
    <citation type="journal article" date="2019" name="Sci. Rep.">
        <title>A high-quality genome of Eragrostis curvula grass provides insights into Poaceae evolution and supports new strategies to enhance forage quality.</title>
        <authorList>
            <person name="Carballo J."/>
            <person name="Santos B.A.C.M."/>
            <person name="Zappacosta D."/>
            <person name="Garbus I."/>
            <person name="Selva J.P."/>
            <person name="Gallo C.A."/>
            <person name="Diaz A."/>
            <person name="Albertini E."/>
            <person name="Caccamo M."/>
            <person name="Echenique V."/>
        </authorList>
    </citation>
    <scope>NUCLEOTIDE SEQUENCE [LARGE SCALE GENOMIC DNA]</scope>
    <source>
        <strain evidence="4">cv. Victoria</strain>
        <tissue evidence="3">Leaf</tissue>
    </source>
</reference>
<keyword evidence="1" id="KW-0812">Transmembrane</keyword>
<organism evidence="3 4">
    <name type="scientific">Eragrostis curvula</name>
    <name type="common">weeping love grass</name>
    <dbReference type="NCBI Taxonomy" id="38414"/>
    <lineage>
        <taxon>Eukaryota</taxon>
        <taxon>Viridiplantae</taxon>
        <taxon>Streptophyta</taxon>
        <taxon>Embryophyta</taxon>
        <taxon>Tracheophyta</taxon>
        <taxon>Spermatophyta</taxon>
        <taxon>Magnoliopsida</taxon>
        <taxon>Liliopsida</taxon>
        <taxon>Poales</taxon>
        <taxon>Poaceae</taxon>
        <taxon>PACMAD clade</taxon>
        <taxon>Chloridoideae</taxon>
        <taxon>Eragrostideae</taxon>
        <taxon>Eragrostidinae</taxon>
        <taxon>Eragrostis</taxon>
    </lineage>
</organism>
<name>A0A5J9SJQ6_9POAL</name>
<protein>
    <submittedName>
        <fullName evidence="3">Uncharacterized protein</fullName>
    </submittedName>
</protein>
<dbReference type="Proteomes" id="UP000324897">
    <property type="component" value="Unassembled WGS sequence"/>
</dbReference>
<feature type="transmembrane region" description="Helical" evidence="1">
    <location>
        <begin position="91"/>
        <end position="109"/>
    </location>
</feature>
<comment type="caution">
    <text evidence="3">The sequence shown here is derived from an EMBL/GenBank/DDBJ whole genome shotgun (WGS) entry which is preliminary data.</text>
</comment>
<evidence type="ECO:0000313" key="3">
    <source>
        <dbReference type="EMBL" id="TVT99218.1"/>
    </source>
</evidence>
<keyword evidence="1" id="KW-0472">Membrane</keyword>